<proteinExistence type="predicted"/>
<name>A0AAV5LQY9_9ROSI</name>
<accession>A0AAV5LQY9</accession>
<evidence type="ECO:0000313" key="3">
    <source>
        <dbReference type="Proteomes" id="UP001054252"/>
    </source>
</evidence>
<dbReference type="Proteomes" id="UP001054252">
    <property type="component" value="Unassembled WGS sequence"/>
</dbReference>
<keyword evidence="1" id="KW-0732">Signal</keyword>
<feature type="signal peptide" evidence="1">
    <location>
        <begin position="1"/>
        <end position="22"/>
    </location>
</feature>
<evidence type="ECO:0000313" key="2">
    <source>
        <dbReference type="EMBL" id="GKV39876.1"/>
    </source>
</evidence>
<sequence>MFGLPTLLLPTLLSTLLRLFSSQLSSTLCTTSGLLLVPIGHSKNARQLSQSLPFHTFCNWSYWTAIDH</sequence>
<comment type="caution">
    <text evidence="2">The sequence shown here is derived from an EMBL/GenBank/DDBJ whole genome shotgun (WGS) entry which is preliminary data.</text>
</comment>
<dbReference type="EMBL" id="BPVZ01000137">
    <property type="protein sequence ID" value="GKV39876.1"/>
    <property type="molecule type" value="Genomic_DNA"/>
</dbReference>
<organism evidence="2 3">
    <name type="scientific">Rubroshorea leprosula</name>
    <dbReference type="NCBI Taxonomy" id="152421"/>
    <lineage>
        <taxon>Eukaryota</taxon>
        <taxon>Viridiplantae</taxon>
        <taxon>Streptophyta</taxon>
        <taxon>Embryophyta</taxon>
        <taxon>Tracheophyta</taxon>
        <taxon>Spermatophyta</taxon>
        <taxon>Magnoliopsida</taxon>
        <taxon>eudicotyledons</taxon>
        <taxon>Gunneridae</taxon>
        <taxon>Pentapetalae</taxon>
        <taxon>rosids</taxon>
        <taxon>malvids</taxon>
        <taxon>Malvales</taxon>
        <taxon>Dipterocarpaceae</taxon>
        <taxon>Rubroshorea</taxon>
    </lineage>
</organism>
<dbReference type="AlphaFoldDB" id="A0AAV5LQY9"/>
<keyword evidence="3" id="KW-1185">Reference proteome</keyword>
<evidence type="ECO:0008006" key="4">
    <source>
        <dbReference type="Google" id="ProtNLM"/>
    </source>
</evidence>
<evidence type="ECO:0000256" key="1">
    <source>
        <dbReference type="SAM" id="SignalP"/>
    </source>
</evidence>
<feature type="chain" id="PRO_5043708489" description="Secreted protein" evidence="1">
    <location>
        <begin position="23"/>
        <end position="68"/>
    </location>
</feature>
<gene>
    <name evidence="2" type="ORF">SLEP1_g47578</name>
</gene>
<protein>
    <recommendedName>
        <fullName evidence="4">Secreted protein</fullName>
    </recommendedName>
</protein>
<reference evidence="2 3" key="1">
    <citation type="journal article" date="2021" name="Commun. Biol.">
        <title>The genome of Shorea leprosula (Dipterocarpaceae) highlights the ecological relevance of drought in aseasonal tropical rainforests.</title>
        <authorList>
            <person name="Ng K.K.S."/>
            <person name="Kobayashi M.J."/>
            <person name="Fawcett J.A."/>
            <person name="Hatakeyama M."/>
            <person name="Paape T."/>
            <person name="Ng C.H."/>
            <person name="Ang C.C."/>
            <person name="Tnah L.H."/>
            <person name="Lee C.T."/>
            <person name="Nishiyama T."/>
            <person name="Sese J."/>
            <person name="O'Brien M.J."/>
            <person name="Copetti D."/>
            <person name="Mohd Noor M.I."/>
            <person name="Ong R.C."/>
            <person name="Putra M."/>
            <person name="Sireger I.Z."/>
            <person name="Indrioko S."/>
            <person name="Kosugi Y."/>
            <person name="Izuno A."/>
            <person name="Isagi Y."/>
            <person name="Lee S.L."/>
            <person name="Shimizu K.K."/>
        </authorList>
    </citation>
    <scope>NUCLEOTIDE SEQUENCE [LARGE SCALE GENOMIC DNA]</scope>
    <source>
        <strain evidence="2">214</strain>
    </source>
</reference>